<gene>
    <name evidence="3" type="ORF">UFOVP1011_29</name>
    <name evidence="4" type="ORF">UFOVP1162_35</name>
    <name evidence="5" type="ORF">UFOVP1611_38</name>
    <name evidence="2" type="ORF">UFOVP504_21</name>
</gene>
<proteinExistence type="predicted"/>
<dbReference type="EMBL" id="LR797101">
    <property type="protein sequence ID" value="CAB4187110.1"/>
    <property type="molecule type" value="Genomic_DNA"/>
</dbReference>
<accession>A0A6J5MJH7</accession>
<reference evidence="2" key="1">
    <citation type="submission" date="2020-04" db="EMBL/GenBank/DDBJ databases">
        <authorList>
            <person name="Chiriac C."/>
            <person name="Salcher M."/>
            <person name="Ghai R."/>
            <person name="Kavagutti S V."/>
        </authorList>
    </citation>
    <scope>NUCLEOTIDE SEQUENCE</scope>
</reference>
<evidence type="ECO:0000313" key="5">
    <source>
        <dbReference type="EMBL" id="CAB4218777.1"/>
    </source>
</evidence>
<protein>
    <submittedName>
        <fullName evidence="2">Uncharacterized protein</fullName>
    </submittedName>
</protein>
<dbReference type="EMBL" id="LR796485">
    <property type="protein sequence ID" value="CAB4147305.1"/>
    <property type="molecule type" value="Genomic_DNA"/>
</dbReference>
<feature type="region of interest" description="Disordered" evidence="1">
    <location>
        <begin position="93"/>
        <end position="116"/>
    </location>
</feature>
<evidence type="ECO:0000256" key="1">
    <source>
        <dbReference type="SAM" id="MobiDB-lite"/>
    </source>
</evidence>
<dbReference type="EMBL" id="LR796959">
    <property type="protein sequence ID" value="CAB4178100.1"/>
    <property type="molecule type" value="Genomic_DNA"/>
</dbReference>
<organism evidence="2">
    <name type="scientific">uncultured Caudovirales phage</name>
    <dbReference type="NCBI Taxonomy" id="2100421"/>
    <lineage>
        <taxon>Viruses</taxon>
        <taxon>Duplodnaviria</taxon>
        <taxon>Heunggongvirae</taxon>
        <taxon>Uroviricota</taxon>
        <taxon>Caudoviricetes</taxon>
        <taxon>Peduoviridae</taxon>
        <taxon>Maltschvirus</taxon>
        <taxon>Maltschvirus maltsch</taxon>
    </lineage>
</organism>
<evidence type="ECO:0000313" key="2">
    <source>
        <dbReference type="EMBL" id="CAB4147305.1"/>
    </source>
</evidence>
<evidence type="ECO:0000313" key="4">
    <source>
        <dbReference type="EMBL" id="CAB4187110.1"/>
    </source>
</evidence>
<name>A0A6J5MJH7_9CAUD</name>
<evidence type="ECO:0000313" key="3">
    <source>
        <dbReference type="EMBL" id="CAB4178100.1"/>
    </source>
</evidence>
<sequence length="116" mass="13462">MSDNFKISGMRYGWAIKVPPSEFKPAGTLFGRIDGNRPGRHEMYPVGIYALFPTEAEARAFLRDRVGSWRGRRDCRVIRVRVEESIEEVDRFPTPPHLRWSKNGNHYPPRHRKAGV</sequence>
<dbReference type="EMBL" id="LR797465">
    <property type="protein sequence ID" value="CAB4218777.1"/>
    <property type="molecule type" value="Genomic_DNA"/>
</dbReference>